<evidence type="ECO:0000256" key="1">
    <source>
        <dbReference type="SAM" id="MobiDB-lite"/>
    </source>
</evidence>
<keyword evidence="3" id="KW-1185">Reference proteome</keyword>
<dbReference type="PROSITE" id="PS51257">
    <property type="entry name" value="PROKAR_LIPOPROTEIN"/>
    <property type="match status" value="1"/>
</dbReference>
<protein>
    <submittedName>
        <fullName evidence="2">Uncharacterized protein</fullName>
    </submittedName>
</protein>
<evidence type="ECO:0000313" key="3">
    <source>
        <dbReference type="Proteomes" id="UP000013190"/>
    </source>
</evidence>
<dbReference type="Proteomes" id="UP000013190">
    <property type="component" value="Unassembled WGS sequence"/>
</dbReference>
<feature type="region of interest" description="Disordered" evidence="1">
    <location>
        <begin position="15"/>
        <end position="36"/>
    </location>
</feature>
<evidence type="ECO:0000313" key="2">
    <source>
        <dbReference type="EMBL" id="ENU28525.1"/>
    </source>
</evidence>
<accession>A0ABN0JSW8</accession>
<name>A0ABN0JSW8_9GAMM</name>
<reference evidence="2 3" key="2">
    <citation type="journal article" date="2016" name="Int. J. Syst. Evol. Microbiol.">
        <title>Taxonomy of haemolytic and/or proteolytic strains of the genus Acinetobacter with the proposal of Acinetobacter courvalinii sp. nov. (genomic species 14 sensu Bouvet &amp; Jeanjean), Acinetobacter dispersus sp. nov. (genomic species 17), Acinetobacter modestus sp. nov., Acinetobacter proteolyticus sp. nov. and Acinetobacter vivianii sp. nov.</title>
        <authorList>
            <person name="Nemec A."/>
            <person name="Radolfova-Krizova L."/>
            <person name="Maixnerova M."/>
            <person name="Vrestiakova E."/>
            <person name="Jezek P."/>
            <person name="Sedo O."/>
        </authorList>
    </citation>
    <scope>NUCLEOTIDE SEQUENCE [LARGE SCALE GENOMIC DNA]</scope>
    <source>
        <strain evidence="2 3">NIPH 236</strain>
    </source>
</reference>
<organism evidence="2 3">
    <name type="scientific">Acinetobacter modestus</name>
    <dbReference type="NCBI Taxonomy" id="1776740"/>
    <lineage>
        <taxon>Bacteria</taxon>
        <taxon>Pseudomonadati</taxon>
        <taxon>Pseudomonadota</taxon>
        <taxon>Gammaproteobacteria</taxon>
        <taxon>Moraxellales</taxon>
        <taxon>Moraxellaceae</taxon>
        <taxon>Acinetobacter</taxon>
    </lineage>
</organism>
<dbReference type="RefSeq" id="WP_004658734.1">
    <property type="nucleotide sequence ID" value="NZ_BMDV01000012.1"/>
</dbReference>
<feature type="compositionally biased region" description="Low complexity" evidence="1">
    <location>
        <begin position="18"/>
        <end position="29"/>
    </location>
</feature>
<reference evidence="3" key="1">
    <citation type="submission" date="2013-02" db="EMBL/GenBank/DDBJ databases">
        <title>The Genome Sequence of Acinetobacter sp. NIPH 236.</title>
        <authorList>
            <consortium name="The Broad Institute Genome Sequencing Platform"/>
            <consortium name="The Broad Institute Genome Sequencing Center for Infectious Disease"/>
            <person name="Cerqueira G."/>
            <person name="Feldgarden M."/>
            <person name="Courvalin P."/>
            <person name="Perichon B."/>
            <person name="Grillot-Courvalin C."/>
            <person name="Clermont D."/>
            <person name="Rocha E."/>
            <person name="Yoon E.-J."/>
            <person name="Nemec A."/>
            <person name="Walker B."/>
            <person name="Young S.K."/>
            <person name="Zeng Q."/>
            <person name="Gargeya S."/>
            <person name="Fitzgerald M."/>
            <person name="Haas B."/>
            <person name="Abouelleil A."/>
            <person name="Alvarado L."/>
            <person name="Arachchi H.M."/>
            <person name="Berlin A.M."/>
            <person name="Chapman S.B."/>
            <person name="Dewar J."/>
            <person name="Goldberg J."/>
            <person name="Griggs A."/>
            <person name="Gujja S."/>
            <person name="Hansen M."/>
            <person name="Howarth C."/>
            <person name="Imamovic A."/>
            <person name="Larimer J."/>
            <person name="McCowan C."/>
            <person name="Murphy C."/>
            <person name="Neiman D."/>
            <person name="Pearson M."/>
            <person name="Priest M."/>
            <person name="Roberts A."/>
            <person name="Saif S."/>
            <person name="Shea T."/>
            <person name="Sisk P."/>
            <person name="Sykes S."/>
            <person name="Wortman J."/>
            <person name="Nusbaum C."/>
            <person name="Birren B."/>
        </authorList>
    </citation>
    <scope>NUCLEOTIDE SEQUENCE [LARGE SCALE GENOMIC DNA]</scope>
    <source>
        <strain evidence="3">NIPH 236</strain>
    </source>
</reference>
<dbReference type="EMBL" id="APOJ01000013">
    <property type="protein sequence ID" value="ENU28525.1"/>
    <property type="molecule type" value="Genomic_DNA"/>
</dbReference>
<sequence length="60" mass="6610">MLYFTTKDTRKATIAKGSRTSTSNSNTSSGCSKEGSDIDLYKVNSAFNNSMKRHANSDRK</sequence>
<dbReference type="GeneID" id="92833660"/>
<proteinExistence type="predicted"/>
<comment type="caution">
    <text evidence="2">The sequence shown here is derived from an EMBL/GenBank/DDBJ whole genome shotgun (WGS) entry which is preliminary data.</text>
</comment>
<gene>
    <name evidence="2" type="ORF">F992_00213</name>
</gene>